<evidence type="ECO:0000256" key="2">
    <source>
        <dbReference type="SAM" id="MobiDB-lite"/>
    </source>
</evidence>
<protein>
    <recommendedName>
        <fullName evidence="3">RRM domain-containing protein</fullName>
    </recommendedName>
</protein>
<dbReference type="EMBL" id="UYRV01010789">
    <property type="protein sequence ID" value="VDK57676.1"/>
    <property type="molecule type" value="Genomic_DNA"/>
</dbReference>
<dbReference type="Proteomes" id="UP000271889">
    <property type="component" value="Unassembled WGS sequence"/>
</dbReference>
<dbReference type="PROSITE" id="PS50102">
    <property type="entry name" value="RRM"/>
    <property type="match status" value="1"/>
</dbReference>
<dbReference type="InterPro" id="IPR000504">
    <property type="entry name" value="RRM_dom"/>
</dbReference>
<evidence type="ECO:0000259" key="3">
    <source>
        <dbReference type="PROSITE" id="PS50102"/>
    </source>
</evidence>
<evidence type="ECO:0000313" key="5">
    <source>
        <dbReference type="Proteomes" id="UP000271889"/>
    </source>
</evidence>
<dbReference type="Pfam" id="PF00076">
    <property type="entry name" value="RRM_1"/>
    <property type="match status" value="1"/>
</dbReference>
<dbReference type="InterPro" id="IPR035979">
    <property type="entry name" value="RBD_domain_sf"/>
</dbReference>
<evidence type="ECO:0000256" key="1">
    <source>
        <dbReference type="PROSITE-ProRule" id="PRU00176"/>
    </source>
</evidence>
<keyword evidence="1" id="KW-0694">RNA-binding</keyword>
<dbReference type="PANTHER" id="PTHR48038">
    <property type="entry name" value="RIBONUCLEOPROTEIN RB97D"/>
    <property type="match status" value="1"/>
</dbReference>
<proteinExistence type="predicted"/>
<gene>
    <name evidence="4" type="ORF">CGOC_LOCUS4073</name>
</gene>
<reference evidence="4 5" key="1">
    <citation type="submission" date="2018-11" db="EMBL/GenBank/DDBJ databases">
        <authorList>
            <consortium name="Pathogen Informatics"/>
        </authorList>
    </citation>
    <scope>NUCLEOTIDE SEQUENCE [LARGE SCALE GENOMIC DNA]</scope>
</reference>
<dbReference type="GO" id="GO:0003723">
    <property type="term" value="F:RNA binding"/>
    <property type="evidence" value="ECO:0007669"/>
    <property type="project" value="UniProtKB-UniRule"/>
</dbReference>
<dbReference type="PANTHER" id="PTHR48038:SF1">
    <property type="entry name" value="RIBONUCLEOPROTEIN RB97D"/>
    <property type="match status" value="1"/>
</dbReference>
<accession>A0A3P6R4Z8</accession>
<dbReference type="AlphaFoldDB" id="A0A3P6R4Z8"/>
<keyword evidence="5" id="KW-1185">Reference proteome</keyword>
<dbReference type="Gene3D" id="3.30.70.330">
    <property type="match status" value="1"/>
</dbReference>
<sequence length="200" mass="21534">MNGQWLGRRTIRTNWATRKPGQGGGDQPASNEKTYEDIFNMTTPDNTSVYVGNVAGEEDIREAFGQFGRILEVRIFKVQGYAFVKFDSKDCACRAILRMNGGDLGGNTIRCSWGKTSDSDKRNQGYSNYGQGAYGYGGQATGSSYGPPAPATGGPGGAAAAAAAQAQQQYYNYYAQYYTTGSSSKEALDNQAQEQQMATV</sequence>
<name>A0A3P6R4Z8_CYLGO</name>
<organism evidence="4 5">
    <name type="scientific">Cylicostephanus goldi</name>
    <name type="common">Nematode worm</name>
    <dbReference type="NCBI Taxonomy" id="71465"/>
    <lineage>
        <taxon>Eukaryota</taxon>
        <taxon>Metazoa</taxon>
        <taxon>Ecdysozoa</taxon>
        <taxon>Nematoda</taxon>
        <taxon>Chromadorea</taxon>
        <taxon>Rhabditida</taxon>
        <taxon>Rhabditina</taxon>
        <taxon>Rhabditomorpha</taxon>
        <taxon>Strongyloidea</taxon>
        <taxon>Strongylidae</taxon>
        <taxon>Cylicostephanus</taxon>
    </lineage>
</organism>
<feature type="region of interest" description="Disordered" evidence="2">
    <location>
        <begin position="1"/>
        <end position="32"/>
    </location>
</feature>
<feature type="domain" description="RRM" evidence="3">
    <location>
        <begin position="47"/>
        <end position="116"/>
    </location>
</feature>
<dbReference type="SMART" id="SM00360">
    <property type="entry name" value="RRM"/>
    <property type="match status" value="1"/>
</dbReference>
<evidence type="ECO:0000313" key="4">
    <source>
        <dbReference type="EMBL" id="VDK57676.1"/>
    </source>
</evidence>
<dbReference type="InterPro" id="IPR012677">
    <property type="entry name" value="Nucleotide-bd_a/b_plait_sf"/>
</dbReference>
<dbReference type="SUPFAM" id="SSF54928">
    <property type="entry name" value="RNA-binding domain, RBD"/>
    <property type="match status" value="1"/>
</dbReference>
<feature type="non-terminal residue" evidence="4">
    <location>
        <position position="200"/>
    </location>
</feature>
<dbReference type="OrthoDB" id="439808at2759"/>